<evidence type="ECO:0000313" key="2">
    <source>
        <dbReference type="Proteomes" id="UP001060085"/>
    </source>
</evidence>
<protein>
    <submittedName>
        <fullName evidence="1">Uncharacterized protein</fullName>
    </submittedName>
</protein>
<organism evidence="1 2">
    <name type="scientific">Catharanthus roseus</name>
    <name type="common">Madagascar periwinkle</name>
    <name type="synonym">Vinca rosea</name>
    <dbReference type="NCBI Taxonomy" id="4058"/>
    <lineage>
        <taxon>Eukaryota</taxon>
        <taxon>Viridiplantae</taxon>
        <taxon>Streptophyta</taxon>
        <taxon>Embryophyta</taxon>
        <taxon>Tracheophyta</taxon>
        <taxon>Spermatophyta</taxon>
        <taxon>Magnoliopsida</taxon>
        <taxon>eudicotyledons</taxon>
        <taxon>Gunneridae</taxon>
        <taxon>Pentapetalae</taxon>
        <taxon>asterids</taxon>
        <taxon>lamiids</taxon>
        <taxon>Gentianales</taxon>
        <taxon>Apocynaceae</taxon>
        <taxon>Rauvolfioideae</taxon>
        <taxon>Vinceae</taxon>
        <taxon>Catharanthinae</taxon>
        <taxon>Catharanthus</taxon>
    </lineage>
</organism>
<keyword evidence="2" id="KW-1185">Reference proteome</keyword>
<accession>A0ACC0AL77</accession>
<dbReference type="EMBL" id="CM044706">
    <property type="protein sequence ID" value="KAI5660241.1"/>
    <property type="molecule type" value="Genomic_DNA"/>
</dbReference>
<evidence type="ECO:0000313" key="1">
    <source>
        <dbReference type="EMBL" id="KAI5660241.1"/>
    </source>
</evidence>
<comment type="caution">
    <text evidence="1">The sequence shown here is derived from an EMBL/GenBank/DDBJ whole genome shotgun (WGS) entry which is preliminary data.</text>
</comment>
<gene>
    <name evidence="1" type="ORF">M9H77_29034</name>
</gene>
<proteinExistence type="predicted"/>
<dbReference type="Proteomes" id="UP001060085">
    <property type="component" value="Linkage Group LG06"/>
</dbReference>
<reference evidence="2" key="1">
    <citation type="journal article" date="2023" name="Nat. Plants">
        <title>Single-cell RNA sequencing provides a high-resolution roadmap for understanding the multicellular compartmentation of specialized metabolism.</title>
        <authorList>
            <person name="Sun S."/>
            <person name="Shen X."/>
            <person name="Li Y."/>
            <person name="Li Y."/>
            <person name="Wang S."/>
            <person name="Li R."/>
            <person name="Zhang H."/>
            <person name="Shen G."/>
            <person name="Guo B."/>
            <person name="Wei J."/>
            <person name="Xu J."/>
            <person name="St-Pierre B."/>
            <person name="Chen S."/>
            <person name="Sun C."/>
        </authorList>
    </citation>
    <scope>NUCLEOTIDE SEQUENCE [LARGE SCALE GENOMIC DNA]</scope>
</reference>
<name>A0ACC0AL77_CATRO</name>
<sequence>MPCYSPIFINNLRLRATPFLANSMSLTSSHTHHLFHRRFHFSTQNSILYRNISPPHHHCCLRYRVGSAFCNFTCSAGRSSSSSSVLKLIRKHGSSTSSLSKLPYFYQQSSGYGRFAYDEYASEDEDYESDHNNGSSKQVCASTLDNIEEWRRKLTLLMRNEDQQEVVSRERKDRRDFDHLSTLATRMGLHSRQYAKVIVISKVPLPNYRSDLDDKRPQREVALPFGLHSRVDGLLKTYLSKKSRNRDSFAQSSLSRSNSSESLSCSADLSDNEESSKRNVVAERILQSRSLRMRNKQQDWQESVEGQKMLEFRRSLPAYKEKESLLRAISENQVVVVSGETGCGKTTQLPQYILESEIEAVCGASCSIICTQPRRISAMAVAERVASERGEALGESVGYKVRLEGMKGRDTRLLFCTTGILLRRLLVDRDLKGVTHVIVDEIHERGMNEDFLLIVLKDLLTRRPELRLILMSATLNAELFSSYFGGAPMIHIPGFTYPVRSHFLENILETTGYRLTPYNQIDNYGEDKKWKMQKQAFRKRKTQIASAVEDALEVADFKDYSSRTRESLSCWNPDSIGFNLIEHVLCHICRRERPGAVLVFMTGWDDINSLKDQLQAHPLLGDPSRVLLLACHGSMASAEQKLIFNKPEDGVRKIVLATNMAETSITINDVVFVIDCGKAKETSYDALNNTPCLLPSWISKASARQRRGRAGRVQPGECYHLYPHCVYDAFADYQLPELLRTPLQSLCLQIKSLQLGSISQFLSKALQPPEPLSVENAIEYLKVIGALDENENLTVLGRNLSMLPVEPKLGKMLILGSIFNCVDPILTVVASLSVRDPFLMPFDKKDLAESSRAQFSARDFSDHLAVVRAFEGWKEAEKGQSGYEYCWRNFLSAQTLKAIDSLRKQFFYLLKDIGLVDNVGNSNTWSHDEHLIRAVICAGLFPGICSVVNKEKSIALKTMEDGPVLLHSNSVNAQEPKIPYPWLVFNEKVKVNAVFLRDSTAVSDSIVLLFGGDVSRGGLDGHLKMLGGYLEFFMKPNLAVTYLSLKKEFDEIIQKKLLDPKLDLQSQSELFSAVRLLVSEDQCEGRFVFGRQVPTFSKKAKKLAESGTLSKDGGGENSKSHLQTLLARAGHGAPTYKTGQMKNNTFRSKVIFNGLDFVGRPRNSKKEAEKDAAAEALRWLTGESESTQRAIDNMSTILKKRKKKQETYATRWR</sequence>